<evidence type="ECO:0000313" key="2">
    <source>
        <dbReference type="Proteomes" id="UP000179807"/>
    </source>
</evidence>
<evidence type="ECO:0000313" key="1">
    <source>
        <dbReference type="EMBL" id="OHT03628.1"/>
    </source>
</evidence>
<dbReference type="InterPro" id="IPR006849">
    <property type="entry name" value="Elp1"/>
</dbReference>
<reference evidence="1" key="1">
    <citation type="submission" date="2016-10" db="EMBL/GenBank/DDBJ databases">
        <authorList>
            <person name="Benchimol M."/>
            <person name="Almeida L.G."/>
            <person name="Vasconcelos A.T."/>
            <person name="Perreira-Neves A."/>
            <person name="Rosa I.A."/>
            <person name="Tasca T."/>
            <person name="Bogo M.R."/>
            <person name="de Souza W."/>
        </authorList>
    </citation>
    <scope>NUCLEOTIDE SEQUENCE [LARGE SCALE GENOMIC DNA]</scope>
    <source>
        <strain evidence="1">K</strain>
    </source>
</reference>
<name>A0A1J4K1L1_9EUKA</name>
<dbReference type="InterPro" id="IPR015943">
    <property type="entry name" value="WD40/YVTN_repeat-like_dom_sf"/>
</dbReference>
<dbReference type="GO" id="GO:0033588">
    <property type="term" value="C:elongator holoenzyme complex"/>
    <property type="evidence" value="ECO:0007669"/>
    <property type="project" value="InterPro"/>
</dbReference>
<dbReference type="GeneID" id="94841182"/>
<dbReference type="AlphaFoldDB" id="A0A1J4K1L1"/>
<dbReference type="GO" id="GO:0005829">
    <property type="term" value="C:cytosol"/>
    <property type="evidence" value="ECO:0007669"/>
    <property type="project" value="TreeGrafter"/>
</dbReference>
<dbReference type="VEuPathDB" id="TrichDB:TRFO_28953"/>
<comment type="caution">
    <text evidence="1">The sequence shown here is derived from an EMBL/GenBank/DDBJ whole genome shotgun (WGS) entry which is preliminary data.</text>
</comment>
<evidence type="ECO:0008006" key="3">
    <source>
        <dbReference type="Google" id="ProtNLM"/>
    </source>
</evidence>
<proteinExistence type="predicted"/>
<dbReference type="SUPFAM" id="SSF82171">
    <property type="entry name" value="DPP6 N-terminal domain-like"/>
    <property type="match status" value="1"/>
</dbReference>
<dbReference type="RefSeq" id="XP_068356764.1">
    <property type="nucleotide sequence ID" value="XM_068506478.1"/>
</dbReference>
<dbReference type="UniPathway" id="UPA00988"/>
<dbReference type="GO" id="GO:0000049">
    <property type="term" value="F:tRNA binding"/>
    <property type="evidence" value="ECO:0007669"/>
    <property type="project" value="TreeGrafter"/>
</dbReference>
<dbReference type="OrthoDB" id="40048at2759"/>
<protein>
    <recommendedName>
        <fullName evidence="3">Elongator complex protein 1</fullName>
    </recommendedName>
</protein>
<accession>A0A1J4K1L1</accession>
<dbReference type="PANTHER" id="PTHR12747">
    <property type="entry name" value="ELONGATOR COMPLEX PROTEIN 1"/>
    <property type="match status" value="1"/>
</dbReference>
<gene>
    <name evidence="1" type="ORF">TRFO_28953</name>
</gene>
<dbReference type="Gene3D" id="2.130.10.10">
    <property type="entry name" value="YVTN repeat-like/Quinoprotein amine dehydrogenase"/>
    <property type="match status" value="1"/>
</dbReference>
<sequence length="1029" mass="117031">MQNLHLINTSSYPIKDFIHPSQNLPLITALYNEHIKLLFPELGSDPISVCFSDFLNHYVIFMVDEVLIEGESEPFFTLPFLINYATLSKSGDFAILASNSDIYILDMDSDSTNRLNKIVEDFDQKILFAAFRNDNKFCAICTETMVRTISHEIPEQQGQYEVSNPSGVAWNPLGSWLAVSSGKKVIFLEKNCCLRQVVEVDDEIISISWSSHRDIISVMDKNYKITILSMKNRVFFSKYVIQSSCELHPAFFWSKIDLSFAVINPSNQTVLVYDFNHSVDKDEKSIYVFNGNILNVSDWSRSLIPPPLAHRKITFDSQITAFASNIPNSEEIAVFTLTSLNFPHNGAQFPLDAPVQCATYIANKLFFASSNKIFTFSDGSIQLVNELNAFCSFITPSYTVTSMSTIISSNLANLESITEVGQSKTIEPISEFIQNEGETVAFCRNGKLLKNESLVAENVISVLFEEKLFAYIYLGAEGTTCHIQYGLEQAKDRQIEPLAQLLYFSRPIYSLITLMNRGNIETNTPHVIVEAALRSLIADDQYEEAHRLSKKYQIPFSRFIQLGDIDLGILCQQIPDTQLRSCLSVLTPLKTEKDMSFVLAFLSHILGAPVTYDKSKKQVIVPQYDVNREKVSSFATSCCICFVLLDSPVSAVSFSCAFPESDNVKNSITFLLTLYDNNQLYDISLKTYNTNCIASVALITMKEPSSYVPFIEELDNCTNNFLKMAKIDEAASDQESAIRHYAQAGEEYEEKVIYIIGNESRLKNMDKDEDKYKLYDVGLESYPKGTPVWLKIIRMKIEALTSVAKRDRDNDAIAKTVIRSENSELIVEFIKEIVKSKCWFLSVPFLSVNEYPILKKALEDDRQFIEAANFTAQYLPNEKEEITRLFLLCHEWYRAVQNGAPLESTAITAYETLMKETHRKRDNARMLKHKFDEVAEKQKIHPDSSIRHGKNKDKRGLPAIVSQLTSLLPDDKKDTEYRQVADLLKFIGELDKCEELRVAYREMARSIWPIPKLPENEEMPIPIYLRGIV</sequence>
<dbReference type="PANTHER" id="PTHR12747:SF0">
    <property type="entry name" value="ELONGATOR COMPLEX PROTEIN 1"/>
    <property type="match status" value="1"/>
</dbReference>
<dbReference type="Proteomes" id="UP000179807">
    <property type="component" value="Unassembled WGS sequence"/>
</dbReference>
<organism evidence="1 2">
    <name type="scientific">Tritrichomonas foetus</name>
    <dbReference type="NCBI Taxonomy" id="1144522"/>
    <lineage>
        <taxon>Eukaryota</taxon>
        <taxon>Metamonada</taxon>
        <taxon>Parabasalia</taxon>
        <taxon>Tritrichomonadida</taxon>
        <taxon>Tritrichomonadidae</taxon>
        <taxon>Tritrichomonas</taxon>
    </lineage>
</organism>
<dbReference type="GO" id="GO:0002926">
    <property type="term" value="P:tRNA wobble base 5-methoxycarbonylmethyl-2-thiouridinylation"/>
    <property type="evidence" value="ECO:0007669"/>
    <property type="project" value="TreeGrafter"/>
</dbReference>
<keyword evidence="2" id="KW-1185">Reference proteome</keyword>
<dbReference type="EMBL" id="MLAK01000820">
    <property type="protein sequence ID" value="OHT03628.1"/>
    <property type="molecule type" value="Genomic_DNA"/>
</dbReference>